<evidence type="ECO:0000256" key="3">
    <source>
        <dbReference type="SAM" id="Coils"/>
    </source>
</evidence>
<dbReference type="Proteomes" id="UP000504610">
    <property type="component" value="Chromosome 5"/>
</dbReference>
<dbReference type="GO" id="GO:0005886">
    <property type="term" value="C:plasma membrane"/>
    <property type="evidence" value="ECO:0007669"/>
    <property type="project" value="TreeGrafter"/>
</dbReference>
<organism evidence="6 7">
    <name type="scientific">Raphanus sativus</name>
    <name type="common">Radish</name>
    <name type="synonym">Raphanus raphanistrum var. sativus</name>
    <dbReference type="NCBI Taxonomy" id="3726"/>
    <lineage>
        <taxon>Eukaryota</taxon>
        <taxon>Viridiplantae</taxon>
        <taxon>Streptophyta</taxon>
        <taxon>Embryophyta</taxon>
        <taxon>Tracheophyta</taxon>
        <taxon>Spermatophyta</taxon>
        <taxon>Magnoliopsida</taxon>
        <taxon>eudicotyledons</taxon>
        <taxon>Gunneridae</taxon>
        <taxon>Pentapetalae</taxon>
        <taxon>rosids</taxon>
        <taxon>malvids</taxon>
        <taxon>Brassicales</taxon>
        <taxon>Brassicaceae</taxon>
        <taxon>Brassiceae</taxon>
        <taxon>Raphanus</taxon>
    </lineage>
</organism>
<keyword evidence="1 3" id="KW-0175">Coiled coil</keyword>
<dbReference type="Pfam" id="PF07765">
    <property type="entry name" value="KIP1"/>
    <property type="match status" value="1"/>
</dbReference>
<comment type="similarity">
    <text evidence="2">Belongs to the NET family.</text>
</comment>
<dbReference type="OrthoDB" id="10255522at2759"/>
<feature type="region of interest" description="Disordered" evidence="4">
    <location>
        <begin position="1418"/>
        <end position="1457"/>
    </location>
</feature>
<reference evidence="6" key="1">
    <citation type="journal article" date="2019" name="Database">
        <title>The radish genome database (RadishGD): an integrated information resource for radish genomics.</title>
        <authorList>
            <person name="Yu H.J."/>
            <person name="Baek S."/>
            <person name="Lee Y.J."/>
            <person name="Cho A."/>
            <person name="Mun J.H."/>
        </authorList>
    </citation>
    <scope>NUCLEOTIDE SEQUENCE [LARGE SCALE GENOMIC DNA]</scope>
    <source>
        <strain evidence="6">cv. WK10039</strain>
    </source>
</reference>
<feature type="coiled-coil region" evidence="3">
    <location>
        <begin position="1099"/>
        <end position="1252"/>
    </location>
</feature>
<feature type="region of interest" description="Disordered" evidence="4">
    <location>
        <begin position="1502"/>
        <end position="1537"/>
    </location>
</feature>
<feature type="compositionally biased region" description="Basic residues" evidence="4">
    <location>
        <begin position="1419"/>
        <end position="1434"/>
    </location>
</feature>
<feature type="coiled-coil region" evidence="3">
    <location>
        <begin position="1288"/>
        <end position="1336"/>
    </location>
</feature>
<dbReference type="PANTHER" id="PTHR32258:SF40">
    <property type="entry name" value="NAB DOMAIN-CONTAINING PROTEIN"/>
    <property type="match status" value="1"/>
</dbReference>
<dbReference type="PANTHER" id="PTHR32258">
    <property type="entry name" value="PROTEIN NETWORKED 4A"/>
    <property type="match status" value="1"/>
</dbReference>
<dbReference type="InterPro" id="IPR011684">
    <property type="entry name" value="NAB"/>
</dbReference>
<dbReference type="GeneID" id="108862024"/>
<dbReference type="GO" id="GO:0051015">
    <property type="term" value="F:actin filament binding"/>
    <property type="evidence" value="ECO:0007669"/>
    <property type="project" value="TreeGrafter"/>
</dbReference>
<dbReference type="PROSITE" id="PS51774">
    <property type="entry name" value="NAB"/>
    <property type="match status" value="1"/>
</dbReference>
<feature type="compositionally biased region" description="Polar residues" evidence="4">
    <location>
        <begin position="1384"/>
        <end position="1394"/>
    </location>
</feature>
<dbReference type="RefSeq" id="XP_018491535.2">
    <property type="nucleotide sequence ID" value="XM_018636033.2"/>
</dbReference>
<feature type="coiled-coil region" evidence="3">
    <location>
        <begin position="470"/>
        <end position="602"/>
    </location>
</feature>
<reference evidence="7" key="2">
    <citation type="submission" date="2025-08" db="UniProtKB">
        <authorList>
            <consortium name="RefSeq"/>
        </authorList>
    </citation>
    <scope>IDENTIFICATION</scope>
    <source>
        <tissue evidence="7">Leaf</tissue>
    </source>
</reference>
<feature type="coiled-coil region" evidence="3">
    <location>
        <begin position="627"/>
        <end position="823"/>
    </location>
</feature>
<dbReference type="InterPro" id="IPR051861">
    <property type="entry name" value="NET_actin-binding_domain"/>
</dbReference>
<gene>
    <name evidence="7" type="primary">LOC108862024</name>
</gene>
<feature type="coiled-coil region" evidence="3">
    <location>
        <begin position="1598"/>
        <end position="1671"/>
    </location>
</feature>
<name>A0A6J0P4E8_RAPSA</name>
<evidence type="ECO:0000256" key="1">
    <source>
        <dbReference type="ARBA" id="ARBA00023054"/>
    </source>
</evidence>
<protein>
    <submittedName>
        <fullName evidence="7">Protein NETWORKED 1A</fullName>
    </submittedName>
</protein>
<accession>A0A6J0P4E8</accession>
<evidence type="ECO:0000259" key="5">
    <source>
        <dbReference type="PROSITE" id="PS51774"/>
    </source>
</evidence>
<dbReference type="SUPFAM" id="SSF57997">
    <property type="entry name" value="Tropomyosin"/>
    <property type="match status" value="1"/>
</dbReference>
<sequence>MATVLHAESRRLYSWWWDSHIPKNSKWIQQNLADMDSKVKAMIKLIEEDADSFARRAEMYYKKRPELMKLVEEFYRAYRALAERYDHATVELRHAHKTMAEAFPNQVPFDMIEDSASSSCSEPRTPDKMPPGLQPFYDSDSTTSRRGLSQLSECVGSSETEVESLKRTLVELGAEKEALNLQYQLSLNKLSRVEKDLKDAQTDVNGLGERASKAEIESRILGEGLAKLEAERDAALLRYNQAMEKIADLDESFGHAQEDIKGLTNRAVKAEAEAESLKQEQSRLHSEKEADLAQYNQCLEMISTLEKKVKEAEENAQLFSNQCAKAEDEIKALRHELLKVNEVKDGLMIRYQQCLETISKLEREVSHAQENAKRLSSEVLAGAAKLKTVEEQCTVLENSNETLKLEADGLTERLAAKDQELIQKQNELEKFQALIRDEHSRFMEIEVSLRSLKTLHSQSQEEQKVLASELQSRVEMLRELETRNHNLEGEISSVKEENGNIREVSDSCMISLETQKCEISSLKEVKGKLEEEVAKQINQSCTLQEEILRLKDEIDGLNRRYQAIMEQVKLAGLEPDSCASSVRKLQDENSKLTELFNHQRDDKDALSEKLCEMDDILRKNVGLEKFLLESNTKLDGSREKAKDLQERCDSLRREKSEFMAERANLLSQLQVMTENMQKLLEKNSLLETSLSGANIELQGVKEKSKCFEEFFQLLKNDKAELTKERESLISQLNSVKEKLGALEKDFTELQGRYADLQRDKQFKNLQVEELRVSLATEKQERASYERSTDTRLADLLSNVSFLREECRSRKKEFEEELDRAVNAQVEIFILQKFIEDLEQKNFSLLIECQKYAEASTFSEKLITELESENLEQQMETEFLLHEVDNCRGAIYQVFKALQLEVDCKTADQKIAKERVPVSRILGEINELKRSLSISEYEKQRLVIENSVLLSLLSEHQSDGVKVESEKQHAEKDLEAMVHRYGMLKKDRLELVELNRQLKAELMSREQRELELRAELQNEHLKFESLHESHMALHQDYSNALGKNKTLELKFSELKGEMCVLEEENNAILQEAVSLSNMSVVYRSFGSEKAEQVEAFAESLRSLQDINRSLRQKVETLEEKLKGKEVENQDLDSKLEKLQESLEEANELTDLLEHQITDKEEILRQKAIELREAEEMLKATHIANAELCEAVEELRKDCKESKQLRRNLEKRISELVGLSGKQDEEIKKLSNVKENLEGEVELLHKEIQEQRVREEFLSLELQEKSNEFGLWDAEATSFYFDLQISAVREVLLENKVKELTGVCENLKDEAVTKTTEIKQIKETVGHMECEVTELRTQLSAYDPVVASLAEDVKSLEKNALLLIKLPTPSDRCREDDSEAEVSQEPVGQSSTNQENGIVVLQDMKTRIKTIAQAFVGEKKRLGKQRRRSSSHRSRDRRLLEETEHEDSFSGEFRQPISPAITEMRNGSLMKDIPLDHVADSPFYGRSRRTSRGSNDQMLELWEESAEPESSIKSVMNGKNSKKPTLPRLHRRSRNPSVESQFEKVVDKLELSKGTEENAKIMERLLADSRRLASLRIILRDLKSKLDLSEKPGKFTNPEFARVRKQLKEIEEAILQLANTNEILAKEIEETGDARDIYRKVVMEKSRIGSEKIEQMEQEMHSIERTVLKLEDGAAKSKGKTKFSESRTVILLRDIIHKGGKRTARKKKNRFCGCMRSSAKEE</sequence>
<feature type="domain" description="NAB" evidence="5">
    <location>
        <begin position="13"/>
        <end position="92"/>
    </location>
</feature>
<evidence type="ECO:0000313" key="7">
    <source>
        <dbReference type="RefSeq" id="XP_018491535.2"/>
    </source>
</evidence>
<dbReference type="KEGG" id="rsz:108862024"/>
<feature type="compositionally biased region" description="Basic and acidic residues" evidence="4">
    <location>
        <begin position="1435"/>
        <end position="1446"/>
    </location>
</feature>
<feature type="region of interest" description="Disordered" evidence="4">
    <location>
        <begin position="1368"/>
        <end position="1394"/>
    </location>
</feature>
<evidence type="ECO:0000256" key="2">
    <source>
        <dbReference type="ARBA" id="ARBA00038006"/>
    </source>
</evidence>
<keyword evidence="6" id="KW-1185">Reference proteome</keyword>
<evidence type="ECO:0000256" key="4">
    <source>
        <dbReference type="SAM" id="MobiDB-lite"/>
    </source>
</evidence>
<proteinExistence type="inferred from homology"/>
<feature type="coiled-coil region" evidence="3">
    <location>
        <begin position="162"/>
        <end position="434"/>
    </location>
</feature>
<evidence type="ECO:0000313" key="6">
    <source>
        <dbReference type="Proteomes" id="UP000504610"/>
    </source>
</evidence>